<evidence type="ECO:0000313" key="10">
    <source>
        <dbReference type="Proteomes" id="UP000799772"/>
    </source>
</evidence>
<evidence type="ECO:0000313" key="9">
    <source>
        <dbReference type="EMBL" id="KAF2095350.1"/>
    </source>
</evidence>
<keyword evidence="4 8" id="KW-0479">Metal-binding</keyword>
<dbReference type="Proteomes" id="UP000799772">
    <property type="component" value="Unassembled WGS sequence"/>
</dbReference>
<keyword evidence="7" id="KW-0503">Monooxygenase</keyword>
<dbReference type="InterPro" id="IPR001128">
    <property type="entry name" value="Cyt_P450"/>
</dbReference>
<evidence type="ECO:0000256" key="3">
    <source>
        <dbReference type="ARBA" id="ARBA00022617"/>
    </source>
</evidence>
<comment type="cofactor">
    <cofactor evidence="1 8">
        <name>heme</name>
        <dbReference type="ChEBI" id="CHEBI:30413"/>
    </cofactor>
</comment>
<dbReference type="PANTHER" id="PTHR24292:SF102">
    <property type="entry name" value="CYTOCHROME P450 FAMILY-RELATED"/>
    <property type="match status" value="1"/>
</dbReference>
<evidence type="ECO:0000256" key="5">
    <source>
        <dbReference type="ARBA" id="ARBA00023002"/>
    </source>
</evidence>
<evidence type="ECO:0000256" key="8">
    <source>
        <dbReference type="PIRSR" id="PIRSR602401-1"/>
    </source>
</evidence>
<evidence type="ECO:0000256" key="4">
    <source>
        <dbReference type="ARBA" id="ARBA00022723"/>
    </source>
</evidence>
<accession>A0A9P4M357</accession>
<comment type="caution">
    <text evidence="9">The sequence shown here is derived from an EMBL/GenBank/DDBJ whole genome shotgun (WGS) entry which is preliminary data.</text>
</comment>
<dbReference type="InterPro" id="IPR036396">
    <property type="entry name" value="Cyt_P450_sf"/>
</dbReference>
<dbReference type="InterPro" id="IPR002401">
    <property type="entry name" value="Cyt_P450_E_grp-I"/>
</dbReference>
<keyword evidence="10" id="KW-1185">Reference proteome</keyword>
<keyword evidence="3 8" id="KW-0349">Heme</keyword>
<dbReference type="Gene3D" id="1.10.630.10">
    <property type="entry name" value="Cytochrome P450"/>
    <property type="match status" value="1"/>
</dbReference>
<comment type="similarity">
    <text evidence="2">Belongs to the cytochrome P450 family.</text>
</comment>
<dbReference type="PRINTS" id="PR00463">
    <property type="entry name" value="EP450I"/>
</dbReference>
<dbReference type="InterPro" id="IPR050476">
    <property type="entry name" value="Insect_CytP450_Detox"/>
</dbReference>
<protein>
    <submittedName>
        <fullName evidence="9">Cytochrome P450</fullName>
    </submittedName>
</protein>
<sequence length="539" mass="61111">MLAYLALLPFVFLLVRIFNLARNYNAARKLNLPMIILPVSFEDPLWLLLRPLFSWVERLPFGLGSWYLYTDMGWPMVDGDRTPSRLGENFILVAPTRNQIMITYPPAIERVYRDNKGWIIPPPHSQVFTAYGQNVSSTNGSDWQRHRKITATAFGEKSMRYVWEESIQRSAEVLNFPEDTKGTDRTIAGIRTDLELFAMHVLASVAFGQDNDLTSIPSGHRLTLMDSLAFILRHVFVSIVFSGLKAPDIFMPKILRRLKLSVSELRLYMEECVLRQMQAPQRSSKDGSPNSAKSKYSYLADSELYGNLFVFNLAGYETTASTMSFALPYLALYPEFQDWVTEEVDAHYTNKTSQTSYEETYPKLIRCLAFMYETLRLSGPAPQMIRAPVVPTELTLSSPGGGNTSITVQPDTLIAAHFYGTHLSPRWGSDVHDFNPKRFVAVSPTGEETIASPPEGAMFMAWVFGNRVCPGKKFSQVEFVAVIAHVISQYRIELLKESEAESEEAARRRVMSVMDEKFFNVSTHLRRPGDAGVRFVGRR</sequence>
<evidence type="ECO:0000256" key="1">
    <source>
        <dbReference type="ARBA" id="ARBA00001971"/>
    </source>
</evidence>
<dbReference type="PANTHER" id="PTHR24292">
    <property type="entry name" value="CYTOCHROME P450"/>
    <property type="match status" value="1"/>
</dbReference>
<organism evidence="9 10">
    <name type="scientific">Rhizodiscina lignyota</name>
    <dbReference type="NCBI Taxonomy" id="1504668"/>
    <lineage>
        <taxon>Eukaryota</taxon>
        <taxon>Fungi</taxon>
        <taxon>Dikarya</taxon>
        <taxon>Ascomycota</taxon>
        <taxon>Pezizomycotina</taxon>
        <taxon>Dothideomycetes</taxon>
        <taxon>Pleosporomycetidae</taxon>
        <taxon>Aulographales</taxon>
        <taxon>Rhizodiscinaceae</taxon>
        <taxon>Rhizodiscina</taxon>
    </lineage>
</organism>
<proteinExistence type="inferred from homology"/>
<dbReference type="OrthoDB" id="1470350at2759"/>
<reference evidence="9" key="1">
    <citation type="journal article" date="2020" name="Stud. Mycol.">
        <title>101 Dothideomycetes genomes: a test case for predicting lifestyles and emergence of pathogens.</title>
        <authorList>
            <person name="Haridas S."/>
            <person name="Albert R."/>
            <person name="Binder M."/>
            <person name="Bloem J."/>
            <person name="Labutti K."/>
            <person name="Salamov A."/>
            <person name="Andreopoulos B."/>
            <person name="Baker S."/>
            <person name="Barry K."/>
            <person name="Bills G."/>
            <person name="Bluhm B."/>
            <person name="Cannon C."/>
            <person name="Castanera R."/>
            <person name="Culley D."/>
            <person name="Daum C."/>
            <person name="Ezra D."/>
            <person name="Gonzalez J."/>
            <person name="Henrissat B."/>
            <person name="Kuo A."/>
            <person name="Liang C."/>
            <person name="Lipzen A."/>
            <person name="Lutzoni F."/>
            <person name="Magnuson J."/>
            <person name="Mondo S."/>
            <person name="Nolan M."/>
            <person name="Ohm R."/>
            <person name="Pangilinan J."/>
            <person name="Park H.-J."/>
            <person name="Ramirez L."/>
            <person name="Alfaro M."/>
            <person name="Sun H."/>
            <person name="Tritt A."/>
            <person name="Yoshinaga Y."/>
            <person name="Zwiers L.-H."/>
            <person name="Turgeon B."/>
            <person name="Goodwin S."/>
            <person name="Spatafora J."/>
            <person name="Crous P."/>
            <person name="Grigoriev I."/>
        </authorList>
    </citation>
    <scope>NUCLEOTIDE SEQUENCE</scope>
    <source>
        <strain evidence="9">CBS 133067</strain>
    </source>
</reference>
<feature type="binding site" description="axial binding residue" evidence="8">
    <location>
        <position position="469"/>
    </location>
    <ligand>
        <name>heme</name>
        <dbReference type="ChEBI" id="CHEBI:30413"/>
    </ligand>
    <ligandPart>
        <name>Fe</name>
        <dbReference type="ChEBI" id="CHEBI:18248"/>
    </ligandPart>
</feature>
<evidence type="ECO:0000256" key="2">
    <source>
        <dbReference type="ARBA" id="ARBA00010617"/>
    </source>
</evidence>
<dbReference type="GO" id="GO:0020037">
    <property type="term" value="F:heme binding"/>
    <property type="evidence" value="ECO:0007669"/>
    <property type="project" value="InterPro"/>
</dbReference>
<name>A0A9P4M357_9PEZI</name>
<dbReference type="PRINTS" id="PR00385">
    <property type="entry name" value="P450"/>
</dbReference>
<dbReference type="SUPFAM" id="SSF48264">
    <property type="entry name" value="Cytochrome P450"/>
    <property type="match status" value="1"/>
</dbReference>
<evidence type="ECO:0000256" key="6">
    <source>
        <dbReference type="ARBA" id="ARBA00023004"/>
    </source>
</evidence>
<keyword evidence="5" id="KW-0560">Oxidoreductase</keyword>
<dbReference type="GO" id="GO:0004497">
    <property type="term" value="F:monooxygenase activity"/>
    <property type="evidence" value="ECO:0007669"/>
    <property type="project" value="UniProtKB-KW"/>
</dbReference>
<gene>
    <name evidence="9" type="ORF">NA57DRAFT_79079</name>
</gene>
<dbReference type="GO" id="GO:0005506">
    <property type="term" value="F:iron ion binding"/>
    <property type="evidence" value="ECO:0007669"/>
    <property type="project" value="InterPro"/>
</dbReference>
<dbReference type="AlphaFoldDB" id="A0A9P4M357"/>
<evidence type="ECO:0000256" key="7">
    <source>
        <dbReference type="ARBA" id="ARBA00023033"/>
    </source>
</evidence>
<dbReference type="GO" id="GO:0016705">
    <property type="term" value="F:oxidoreductase activity, acting on paired donors, with incorporation or reduction of molecular oxygen"/>
    <property type="evidence" value="ECO:0007669"/>
    <property type="project" value="InterPro"/>
</dbReference>
<dbReference type="EMBL" id="ML978131">
    <property type="protein sequence ID" value="KAF2095350.1"/>
    <property type="molecule type" value="Genomic_DNA"/>
</dbReference>
<dbReference type="Pfam" id="PF00067">
    <property type="entry name" value="p450"/>
    <property type="match status" value="1"/>
</dbReference>
<keyword evidence="6 8" id="KW-0408">Iron</keyword>